<reference evidence="2 3" key="1">
    <citation type="submission" date="2018-11" db="EMBL/GenBank/DDBJ databases">
        <title>Characterization of surface water Dickeya isolates.</title>
        <authorList>
            <person name="Van Gijsegem F."/>
            <person name="Pedron J."/>
        </authorList>
    </citation>
    <scope>NUCLEOTIDE SEQUENCE [LARGE SCALE GENOMIC DNA]</scope>
    <source>
        <strain evidence="2 3">FVG1-MFV-O17</strain>
    </source>
</reference>
<sequence length="155" mass="17007">MKTINATSSFSDVKNAAEALNLDISVSSADMFELWSGDRYQGGFSQLAQLINELNIRIETVNLKKESESRKTDELKNRLTGATPAAVLQNGKVIGMCNTVERNGGYIDVAGGFSSDATPVNVVSLKISRSQKNMGKAKTMESYMPKLYEDRIIYV</sequence>
<dbReference type="Proteomes" id="UP000276061">
    <property type="component" value="Unassembled WGS sequence"/>
</dbReference>
<accession>A0A3N0G6J1</accession>
<evidence type="ECO:0000256" key="1">
    <source>
        <dbReference type="SAM" id="Coils"/>
    </source>
</evidence>
<evidence type="ECO:0000313" key="2">
    <source>
        <dbReference type="EMBL" id="RNM07718.1"/>
    </source>
</evidence>
<gene>
    <name evidence="2" type="ORF">EF878_07215</name>
</gene>
<comment type="caution">
    <text evidence="2">The sequence shown here is derived from an EMBL/GenBank/DDBJ whole genome shotgun (WGS) entry which is preliminary data.</text>
</comment>
<dbReference type="OrthoDB" id="6637475at2"/>
<evidence type="ECO:0000313" key="3">
    <source>
        <dbReference type="Proteomes" id="UP000276061"/>
    </source>
</evidence>
<name>A0A3N0G6J1_9GAMM</name>
<dbReference type="RefSeq" id="WP_123252345.1">
    <property type="nucleotide sequence ID" value="NZ_RJLR01000012.1"/>
</dbReference>
<dbReference type="AlphaFoldDB" id="A0A3N0G6J1"/>
<protein>
    <submittedName>
        <fullName evidence="2">Uncharacterized protein</fullName>
    </submittedName>
</protein>
<keyword evidence="1" id="KW-0175">Coiled coil</keyword>
<feature type="coiled-coil region" evidence="1">
    <location>
        <begin position="51"/>
        <end position="78"/>
    </location>
</feature>
<organism evidence="2 3">
    <name type="scientific">Dickeya undicola</name>
    <dbReference type="NCBI Taxonomy" id="1577887"/>
    <lineage>
        <taxon>Bacteria</taxon>
        <taxon>Pseudomonadati</taxon>
        <taxon>Pseudomonadota</taxon>
        <taxon>Gammaproteobacteria</taxon>
        <taxon>Enterobacterales</taxon>
        <taxon>Pectobacteriaceae</taxon>
        <taxon>Dickeya</taxon>
    </lineage>
</organism>
<dbReference type="EMBL" id="RJLR01000012">
    <property type="protein sequence ID" value="RNM07718.1"/>
    <property type="molecule type" value="Genomic_DNA"/>
</dbReference>
<proteinExistence type="predicted"/>